<evidence type="ECO:0000256" key="2">
    <source>
        <dbReference type="ARBA" id="ARBA00005179"/>
    </source>
</evidence>
<dbReference type="InterPro" id="IPR050364">
    <property type="entry name" value="Cytochrome_P450_fung"/>
</dbReference>
<name>A0A9P3UNQ9_LYOSH</name>
<keyword evidence="8 10" id="KW-0503">Monooxygenase</keyword>
<dbReference type="GO" id="GO:0016705">
    <property type="term" value="F:oxidoreductase activity, acting on paired donors, with incorporation or reduction of molecular oxygen"/>
    <property type="evidence" value="ECO:0007669"/>
    <property type="project" value="InterPro"/>
</dbReference>
<dbReference type="PANTHER" id="PTHR46300:SF5">
    <property type="entry name" value="CYTOCHROME P450"/>
    <property type="match status" value="1"/>
</dbReference>
<dbReference type="InterPro" id="IPR036396">
    <property type="entry name" value="Cyt_P450_sf"/>
</dbReference>
<keyword evidence="6 10" id="KW-0560">Oxidoreductase</keyword>
<dbReference type="InterPro" id="IPR001128">
    <property type="entry name" value="Cyt_P450"/>
</dbReference>
<comment type="caution">
    <text evidence="11">The sequence shown here is derived from an EMBL/GenBank/DDBJ whole genome shotgun (WGS) entry which is preliminary data.</text>
</comment>
<evidence type="ECO:0000256" key="6">
    <source>
        <dbReference type="ARBA" id="ARBA00023002"/>
    </source>
</evidence>
<evidence type="ECO:0000256" key="8">
    <source>
        <dbReference type="ARBA" id="ARBA00023033"/>
    </source>
</evidence>
<comment type="cofactor">
    <cofactor evidence="1 9">
        <name>heme</name>
        <dbReference type="ChEBI" id="CHEBI:30413"/>
    </cofactor>
</comment>
<evidence type="ECO:0000313" key="12">
    <source>
        <dbReference type="Proteomes" id="UP001063166"/>
    </source>
</evidence>
<protein>
    <submittedName>
        <fullName evidence="11">Cytochrome p450</fullName>
    </submittedName>
</protein>
<dbReference type="PRINTS" id="PR00463">
    <property type="entry name" value="EP450I"/>
</dbReference>
<evidence type="ECO:0000256" key="1">
    <source>
        <dbReference type="ARBA" id="ARBA00001971"/>
    </source>
</evidence>
<comment type="similarity">
    <text evidence="3 10">Belongs to the cytochrome P450 family.</text>
</comment>
<evidence type="ECO:0000256" key="4">
    <source>
        <dbReference type="ARBA" id="ARBA00022617"/>
    </source>
</evidence>
<evidence type="ECO:0000256" key="9">
    <source>
        <dbReference type="PIRSR" id="PIRSR602401-1"/>
    </source>
</evidence>
<dbReference type="GO" id="GO:0004497">
    <property type="term" value="F:monooxygenase activity"/>
    <property type="evidence" value="ECO:0007669"/>
    <property type="project" value="UniProtKB-KW"/>
</dbReference>
<evidence type="ECO:0000256" key="5">
    <source>
        <dbReference type="ARBA" id="ARBA00022723"/>
    </source>
</evidence>
<evidence type="ECO:0000256" key="10">
    <source>
        <dbReference type="RuleBase" id="RU000461"/>
    </source>
</evidence>
<dbReference type="GO" id="GO:0005506">
    <property type="term" value="F:iron ion binding"/>
    <property type="evidence" value="ECO:0007669"/>
    <property type="project" value="InterPro"/>
</dbReference>
<dbReference type="InterPro" id="IPR017972">
    <property type="entry name" value="Cyt_P450_CS"/>
</dbReference>
<keyword evidence="12" id="KW-1185">Reference proteome</keyword>
<dbReference type="InterPro" id="IPR002401">
    <property type="entry name" value="Cyt_P450_E_grp-I"/>
</dbReference>
<keyword evidence="7 9" id="KW-0408">Iron</keyword>
<proteinExistence type="inferred from homology"/>
<reference evidence="11" key="1">
    <citation type="submission" date="2022-07" db="EMBL/GenBank/DDBJ databases">
        <title>The genome of Lyophyllum shimeji provides insight into the initial evolution of ectomycorrhizal fungal genome.</title>
        <authorList>
            <person name="Kobayashi Y."/>
            <person name="Shibata T."/>
            <person name="Hirakawa H."/>
            <person name="Shigenobu S."/>
            <person name="Nishiyama T."/>
            <person name="Yamada A."/>
            <person name="Hasebe M."/>
            <person name="Kawaguchi M."/>
        </authorList>
    </citation>
    <scope>NUCLEOTIDE SEQUENCE</scope>
    <source>
        <strain evidence="11">AT787</strain>
    </source>
</reference>
<evidence type="ECO:0000313" key="11">
    <source>
        <dbReference type="EMBL" id="GLB41889.1"/>
    </source>
</evidence>
<dbReference type="Pfam" id="PF00067">
    <property type="entry name" value="p450"/>
    <property type="match status" value="1"/>
</dbReference>
<dbReference type="AlphaFoldDB" id="A0A9P3UNQ9"/>
<accession>A0A9P3UNQ9</accession>
<feature type="binding site" description="axial binding residue" evidence="9">
    <location>
        <position position="437"/>
    </location>
    <ligand>
        <name>heme</name>
        <dbReference type="ChEBI" id="CHEBI:30413"/>
    </ligand>
    <ligandPart>
        <name>Fe</name>
        <dbReference type="ChEBI" id="CHEBI:18248"/>
    </ligandPart>
</feature>
<dbReference type="Gene3D" id="1.10.630.10">
    <property type="entry name" value="Cytochrome P450"/>
    <property type="match status" value="1"/>
</dbReference>
<keyword evidence="4 9" id="KW-0349">Heme</keyword>
<sequence length="510" mass="56837">MALPNLLLALALSAVAFIFIRKRLKNARIPLPPGPASDPLIGHLRLIPHAGQDLFFYRMGKIYGDMMHFEVLGQSVIILNSVQAAVDLLDKRGVIYSDRPDFRIYELFGIGDSLVLLKYGKDFQIQRRMVQQHFTNEKRTDYLLVQTREARILAQSLITRPEDRISLLLRYSTAIIMDIIYGHQIVSADDPFVKIAEDCCEAAAESGPPGATPVDLFPILKHFPSWFPGTYYATFARGASDKFERLREYPFARVVEEMAAGRARPSFVASQLEALAQSEARDSTNIKRIQAAAAIQYIAGAETTSSTVSFFFLAMVLYPQCQIQAQKEIDAVIGSDRLPEPHDRENLPFLERLLQETLRWNQAVPCGVPHKTMEDDVYKGMLIPRGSTVIANVRGMTLDESVDKDPFNFDPTRFLPQPAGRGEPYPIGPFGFGRRICPGRHLAEDSVWIAIATIMATISISRVIGKDGKEIIPDVLPVAHGIASHPSPFPCRLTARSDKSLKLLKMAESG</sequence>
<dbReference type="EMBL" id="BRPK01000010">
    <property type="protein sequence ID" value="GLB41889.1"/>
    <property type="molecule type" value="Genomic_DNA"/>
</dbReference>
<dbReference type="PANTHER" id="PTHR46300">
    <property type="entry name" value="P450, PUTATIVE (EUROFUNG)-RELATED-RELATED"/>
    <property type="match status" value="1"/>
</dbReference>
<gene>
    <name evidence="11" type="ORF">LshimejAT787_1004890</name>
</gene>
<comment type="pathway">
    <text evidence="2">Secondary metabolite biosynthesis.</text>
</comment>
<evidence type="ECO:0000256" key="7">
    <source>
        <dbReference type="ARBA" id="ARBA00023004"/>
    </source>
</evidence>
<evidence type="ECO:0000256" key="3">
    <source>
        <dbReference type="ARBA" id="ARBA00010617"/>
    </source>
</evidence>
<organism evidence="11 12">
    <name type="scientific">Lyophyllum shimeji</name>
    <name type="common">Hon-shimeji</name>
    <name type="synonym">Tricholoma shimeji</name>
    <dbReference type="NCBI Taxonomy" id="47721"/>
    <lineage>
        <taxon>Eukaryota</taxon>
        <taxon>Fungi</taxon>
        <taxon>Dikarya</taxon>
        <taxon>Basidiomycota</taxon>
        <taxon>Agaricomycotina</taxon>
        <taxon>Agaricomycetes</taxon>
        <taxon>Agaricomycetidae</taxon>
        <taxon>Agaricales</taxon>
        <taxon>Tricholomatineae</taxon>
        <taxon>Lyophyllaceae</taxon>
        <taxon>Lyophyllum</taxon>
    </lineage>
</organism>
<dbReference type="Proteomes" id="UP001063166">
    <property type="component" value="Unassembled WGS sequence"/>
</dbReference>
<keyword evidence="5 9" id="KW-0479">Metal-binding</keyword>
<dbReference type="SUPFAM" id="SSF48264">
    <property type="entry name" value="Cytochrome P450"/>
    <property type="match status" value="1"/>
</dbReference>
<dbReference type="CDD" id="cd11065">
    <property type="entry name" value="CYP64-like"/>
    <property type="match status" value="1"/>
</dbReference>
<dbReference type="PROSITE" id="PS00086">
    <property type="entry name" value="CYTOCHROME_P450"/>
    <property type="match status" value="1"/>
</dbReference>
<dbReference type="GO" id="GO:0020037">
    <property type="term" value="F:heme binding"/>
    <property type="evidence" value="ECO:0007669"/>
    <property type="project" value="InterPro"/>
</dbReference>
<dbReference type="PRINTS" id="PR00385">
    <property type="entry name" value="P450"/>
</dbReference>
<dbReference type="OrthoDB" id="2789670at2759"/>